<evidence type="ECO:0000256" key="1">
    <source>
        <dbReference type="SAM" id="Coils"/>
    </source>
</evidence>
<sequence length="278" mass="31134">MAKPTFNPPGQPGTVLPDVPVPIHWEHHSQNTLLQHPRHPPSTWGPDEQYWGPHHHPPSTSDWQGSPVTPVAWLNYPQTAVPGQYNSTDKSLIRIPPVFGPSAAVQPTSSNRQMYHDTTAPHSNSPTSLPVALTHYSSTLPAHLASQCREVSQRPSSTGDNLDVQRLSSYYEYHYSIPQSSGVQKVPGLSDDVSPEQVSESFQSIGEGADQIEALLSEELNRMHTAYEELLRELRKQLFQERGEKEVLQKRVHELEAERLYRLQLLQQVAPNGTVNTK</sequence>
<protein>
    <submittedName>
        <fullName evidence="3">Uncharacterized protein</fullName>
    </submittedName>
</protein>
<dbReference type="EMBL" id="JAACJO010000006">
    <property type="protein sequence ID" value="KAF5357150.1"/>
    <property type="molecule type" value="Genomic_DNA"/>
</dbReference>
<dbReference type="Proteomes" id="UP000559027">
    <property type="component" value="Unassembled WGS sequence"/>
</dbReference>
<gene>
    <name evidence="3" type="ORF">D9756_006458</name>
</gene>
<dbReference type="AlphaFoldDB" id="A0A8H5G2I1"/>
<proteinExistence type="predicted"/>
<organism evidence="3 4">
    <name type="scientific">Leucocoprinus leucothites</name>
    <dbReference type="NCBI Taxonomy" id="201217"/>
    <lineage>
        <taxon>Eukaryota</taxon>
        <taxon>Fungi</taxon>
        <taxon>Dikarya</taxon>
        <taxon>Basidiomycota</taxon>
        <taxon>Agaricomycotina</taxon>
        <taxon>Agaricomycetes</taxon>
        <taxon>Agaricomycetidae</taxon>
        <taxon>Agaricales</taxon>
        <taxon>Agaricineae</taxon>
        <taxon>Agaricaceae</taxon>
        <taxon>Leucocoprinus</taxon>
    </lineage>
</organism>
<name>A0A8H5G2I1_9AGAR</name>
<feature type="compositionally biased region" description="Pro residues" evidence="2">
    <location>
        <begin position="1"/>
        <end position="11"/>
    </location>
</feature>
<evidence type="ECO:0000313" key="4">
    <source>
        <dbReference type="Proteomes" id="UP000559027"/>
    </source>
</evidence>
<feature type="region of interest" description="Disordered" evidence="2">
    <location>
        <begin position="1"/>
        <end position="20"/>
    </location>
</feature>
<evidence type="ECO:0000313" key="3">
    <source>
        <dbReference type="EMBL" id="KAF5357150.1"/>
    </source>
</evidence>
<comment type="caution">
    <text evidence="3">The sequence shown here is derived from an EMBL/GenBank/DDBJ whole genome shotgun (WGS) entry which is preliminary data.</text>
</comment>
<accession>A0A8H5G2I1</accession>
<keyword evidence="4" id="KW-1185">Reference proteome</keyword>
<reference evidence="3 4" key="1">
    <citation type="journal article" date="2020" name="ISME J.">
        <title>Uncovering the hidden diversity of litter-decomposition mechanisms in mushroom-forming fungi.</title>
        <authorList>
            <person name="Floudas D."/>
            <person name="Bentzer J."/>
            <person name="Ahren D."/>
            <person name="Johansson T."/>
            <person name="Persson P."/>
            <person name="Tunlid A."/>
        </authorList>
    </citation>
    <scope>NUCLEOTIDE SEQUENCE [LARGE SCALE GENOMIC DNA]</scope>
    <source>
        <strain evidence="3 4">CBS 146.42</strain>
    </source>
</reference>
<dbReference type="OrthoDB" id="10641865at2759"/>
<evidence type="ECO:0000256" key="2">
    <source>
        <dbReference type="SAM" id="MobiDB-lite"/>
    </source>
</evidence>
<feature type="coiled-coil region" evidence="1">
    <location>
        <begin position="217"/>
        <end position="258"/>
    </location>
</feature>
<keyword evidence="1" id="KW-0175">Coiled coil</keyword>
<feature type="region of interest" description="Disordered" evidence="2">
    <location>
        <begin position="32"/>
        <end position="64"/>
    </location>
</feature>